<name>Q7XK27_ORYSJ</name>
<gene>
    <name evidence="2" type="primary">OSJNBa0044K18.18</name>
</gene>
<evidence type="ECO:0000256" key="1">
    <source>
        <dbReference type="SAM" id="MobiDB-lite"/>
    </source>
</evidence>
<proteinExistence type="predicted"/>
<accession>Q7XK27</accession>
<organism evidence="2 3">
    <name type="scientific">Oryza sativa subsp. japonica</name>
    <name type="common">Rice</name>
    <dbReference type="NCBI Taxonomy" id="39947"/>
    <lineage>
        <taxon>Eukaryota</taxon>
        <taxon>Viridiplantae</taxon>
        <taxon>Streptophyta</taxon>
        <taxon>Embryophyta</taxon>
        <taxon>Tracheophyta</taxon>
        <taxon>Spermatophyta</taxon>
        <taxon>Magnoliopsida</taxon>
        <taxon>Liliopsida</taxon>
        <taxon>Poales</taxon>
        <taxon>Poaceae</taxon>
        <taxon>BOP clade</taxon>
        <taxon>Oryzoideae</taxon>
        <taxon>Oryzeae</taxon>
        <taxon>Oryzinae</taxon>
        <taxon>Oryza</taxon>
        <taxon>Oryza sativa</taxon>
    </lineage>
</organism>
<dbReference type="HOGENOM" id="CLU_1716285_0_0_1"/>
<evidence type="ECO:0000313" key="3">
    <source>
        <dbReference type="Proteomes" id="UP000000763"/>
    </source>
</evidence>
<feature type="region of interest" description="Disordered" evidence="1">
    <location>
        <begin position="44"/>
        <end position="72"/>
    </location>
</feature>
<reference evidence="3" key="1">
    <citation type="journal article" date="2005" name="Nature">
        <title>The map-based sequence of the rice genome.</title>
        <authorList>
            <consortium name="International rice genome sequencing project (IRGSP)"/>
            <person name="Matsumoto T."/>
            <person name="Wu J."/>
            <person name="Kanamori H."/>
            <person name="Katayose Y."/>
            <person name="Fujisawa M."/>
            <person name="Namiki N."/>
            <person name="Mizuno H."/>
            <person name="Yamamoto K."/>
            <person name="Antonio B.A."/>
            <person name="Baba T."/>
            <person name="Sakata K."/>
            <person name="Nagamura Y."/>
            <person name="Aoki H."/>
            <person name="Arikawa K."/>
            <person name="Arita K."/>
            <person name="Bito T."/>
            <person name="Chiden Y."/>
            <person name="Fujitsuka N."/>
            <person name="Fukunaka R."/>
            <person name="Hamada M."/>
            <person name="Harada C."/>
            <person name="Hayashi A."/>
            <person name="Hijishita S."/>
            <person name="Honda M."/>
            <person name="Hosokawa S."/>
            <person name="Ichikawa Y."/>
            <person name="Idonuma A."/>
            <person name="Iijima M."/>
            <person name="Ikeda M."/>
            <person name="Ikeno M."/>
            <person name="Ito K."/>
            <person name="Ito S."/>
            <person name="Ito T."/>
            <person name="Ito Y."/>
            <person name="Ito Y."/>
            <person name="Iwabuchi A."/>
            <person name="Kamiya K."/>
            <person name="Karasawa W."/>
            <person name="Kurita K."/>
            <person name="Katagiri S."/>
            <person name="Kikuta A."/>
            <person name="Kobayashi H."/>
            <person name="Kobayashi N."/>
            <person name="Machita K."/>
            <person name="Maehara T."/>
            <person name="Masukawa M."/>
            <person name="Mizubayashi T."/>
            <person name="Mukai Y."/>
            <person name="Nagasaki H."/>
            <person name="Nagata Y."/>
            <person name="Naito S."/>
            <person name="Nakashima M."/>
            <person name="Nakama Y."/>
            <person name="Nakamichi Y."/>
            <person name="Nakamura M."/>
            <person name="Meguro A."/>
            <person name="Negishi M."/>
            <person name="Ohta I."/>
            <person name="Ohta T."/>
            <person name="Okamoto M."/>
            <person name="Ono N."/>
            <person name="Saji S."/>
            <person name="Sakaguchi M."/>
            <person name="Sakai K."/>
            <person name="Shibata M."/>
            <person name="Shimokawa T."/>
            <person name="Song J."/>
            <person name="Takazaki Y."/>
            <person name="Terasawa K."/>
            <person name="Tsugane M."/>
            <person name="Tsuji K."/>
            <person name="Ueda S."/>
            <person name="Waki K."/>
            <person name="Yamagata H."/>
            <person name="Yamamoto M."/>
            <person name="Yamamoto S."/>
            <person name="Yamane H."/>
            <person name="Yoshiki S."/>
            <person name="Yoshihara R."/>
            <person name="Yukawa K."/>
            <person name="Zhong H."/>
            <person name="Yano M."/>
            <person name="Yuan Q."/>
            <person name="Ouyang S."/>
            <person name="Liu J."/>
            <person name="Jones K.M."/>
            <person name="Gansberger K."/>
            <person name="Moffat K."/>
            <person name="Hill J."/>
            <person name="Bera J."/>
            <person name="Fadrosh D."/>
            <person name="Jin S."/>
            <person name="Johri S."/>
            <person name="Kim M."/>
            <person name="Overton L."/>
            <person name="Reardon M."/>
            <person name="Tsitrin T."/>
            <person name="Vuong H."/>
            <person name="Weaver B."/>
            <person name="Ciecko A."/>
            <person name="Tallon L."/>
            <person name="Jackson J."/>
            <person name="Pai G."/>
            <person name="Aken S.V."/>
            <person name="Utterback T."/>
            <person name="Reidmuller S."/>
            <person name="Feldblyum T."/>
            <person name="Hsiao J."/>
            <person name="Zismann V."/>
            <person name="Iobst S."/>
            <person name="de Vazeille A.R."/>
            <person name="Buell C.R."/>
            <person name="Ying K."/>
            <person name="Li Y."/>
            <person name="Lu T."/>
            <person name="Huang Y."/>
            <person name="Zhao Q."/>
            <person name="Feng Q."/>
            <person name="Zhang L."/>
            <person name="Zhu J."/>
            <person name="Weng Q."/>
            <person name="Mu J."/>
            <person name="Lu Y."/>
            <person name="Fan D."/>
            <person name="Liu Y."/>
            <person name="Guan J."/>
            <person name="Zhang Y."/>
            <person name="Yu S."/>
            <person name="Liu X."/>
            <person name="Zhang Y."/>
            <person name="Hong G."/>
            <person name="Han B."/>
            <person name="Choisne N."/>
            <person name="Demange N."/>
            <person name="Orjeda G."/>
            <person name="Samain S."/>
            <person name="Cattolico L."/>
            <person name="Pelletier E."/>
            <person name="Couloux A."/>
            <person name="Segurens B."/>
            <person name="Wincker P."/>
            <person name="D'Hont A."/>
            <person name="Scarpelli C."/>
            <person name="Weissenbach J."/>
            <person name="Salanoubat M."/>
            <person name="Quetier F."/>
            <person name="Yu Y."/>
            <person name="Kim H.R."/>
            <person name="Rambo T."/>
            <person name="Currie J."/>
            <person name="Collura K."/>
            <person name="Luo M."/>
            <person name="Yang T."/>
            <person name="Ammiraju J.S.S."/>
            <person name="Engler F."/>
            <person name="Soderlund C."/>
            <person name="Wing R.A."/>
            <person name="Palmer L.E."/>
            <person name="de la Bastide M."/>
            <person name="Spiegel L."/>
            <person name="Nascimento L."/>
            <person name="Zutavern T."/>
            <person name="O'Shaughnessy A."/>
            <person name="Dike S."/>
            <person name="Dedhia N."/>
            <person name="Preston R."/>
            <person name="Balija V."/>
            <person name="McCombie W.R."/>
            <person name="Chow T."/>
            <person name="Chen H."/>
            <person name="Chung M."/>
            <person name="Chen C."/>
            <person name="Shaw J."/>
            <person name="Wu H."/>
            <person name="Hsiao K."/>
            <person name="Chao Y."/>
            <person name="Chu M."/>
            <person name="Cheng C."/>
            <person name="Hour A."/>
            <person name="Lee P."/>
            <person name="Lin S."/>
            <person name="Lin Y."/>
            <person name="Liou J."/>
            <person name="Liu S."/>
            <person name="Hsing Y."/>
            <person name="Raghuvanshi S."/>
            <person name="Mohanty A."/>
            <person name="Bharti A.K."/>
            <person name="Gaur A."/>
            <person name="Gupta V."/>
            <person name="Kumar D."/>
            <person name="Ravi V."/>
            <person name="Vij S."/>
            <person name="Kapur A."/>
            <person name="Khurana P."/>
            <person name="Khurana P."/>
            <person name="Khurana J.P."/>
            <person name="Tyagi A.K."/>
            <person name="Gaikwad K."/>
            <person name="Singh A."/>
            <person name="Dalal V."/>
            <person name="Srivastava S."/>
            <person name="Dixit A."/>
            <person name="Pal A.K."/>
            <person name="Ghazi I.A."/>
            <person name="Yadav M."/>
            <person name="Pandit A."/>
            <person name="Bhargava A."/>
            <person name="Sureshbabu K."/>
            <person name="Batra K."/>
            <person name="Sharma T.R."/>
            <person name="Mohapatra T."/>
            <person name="Singh N.K."/>
            <person name="Messing J."/>
            <person name="Nelson A.B."/>
            <person name="Fuks G."/>
            <person name="Kavchok S."/>
            <person name="Keizer G."/>
            <person name="Linton E."/>
            <person name="Llaca V."/>
            <person name="Song R."/>
            <person name="Tanyolac B."/>
            <person name="Young S."/>
            <person name="Ho-Il K."/>
            <person name="Hahn J.H."/>
            <person name="Sangsakoo G."/>
            <person name="Vanavichit A."/>
            <person name="de Mattos Luiz.A.T."/>
            <person name="Zimmer P.D."/>
            <person name="Malone G."/>
            <person name="Dellagostin O."/>
            <person name="de Oliveira A.C."/>
            <person name="Bevan M."/>
            <person name="Bancroft I."/>
            <person name="Minx P."/>
            <person name="Cordum H."/>
            <person name="Wilson R."/>
            <person name="Cheng Z."/>
            <person name="Jin W."/>
            <person name="Jiang J."/>
            <person name="Leong S.A."/>
            <person name="Iwama H."/>
            <person name="Gojobori T."/>
            <person name="Itoh T."/>
            <person name="Niimura Y."/>
            <person name="Fujii Y."/>
            <person name="Habara T."/>
            <person name="Sakai H."/>
            <person name="Sato Y."/>
            <person name="Wilson G."/>
            <person name="Kumar K."/>
            <person name="McCouch S."/>
            <person name="Juretic N."/>
            <person name="Hoen D."/>
            <person name="Wright S."/>
            <person name="Bruskiewich R."/>
            <person name="Bureau T."/>
            <person name="Miyao A."/>
            <person name="Hirochika H."/>
            <person name="Nishikawa T."/>
            <person name="Kadowaki K."/>
            <person name="Sugiura M."/>
            <person name="Burr B."/>
            <person name="Sasaki T."/>
        </authorList>
    </citation>
    <scope>NUCLEOTIDE SEQUENCE [LARGE SCALE GENOMIC DNA]</scope>
    <source>
        <strain evidence="3">cv. Nipponbare</strain>
    </source>
</reference>
<reference evidence="3" key="2">
    <citation type="journal article" date="2008" name="Nucleic Acids Res.">
        <title>The rice annotation project database (RAP-DB): 2008 update.</title>
        <authorList>
            <consortium name="The rice annotation project (RAP)"/>
        </authorList>
    </citation>
    <scope>GENOME REANNOTATION</scope>
    <source>
        <strain evidence="3">cv. Nipponbare</strain>
    </source>
</reference>
<sequence length="91" mass="9971">MAPTSPAALASHTMMSLCGHHVKGTAGRRGVGWRRQVKEVDRYIHQEATTSDGGGGEGSAEAEGRGSEESSSWRRRWWWIGTEHKHTPSLS</sequence>
<dbReference type="EMBL" id="AL606595">
    <property type="protein sequence ID" value="CAE05876.3"/>
    <property type="molecule type" value="Genomic_DNA"/>
</dbReference>
<dbReference type="Proteomes" id="UP000000763">
    <property type="component" value="Chromosome 4"/>
</dbReference>
<protein>
    <submittedName>
        <fullName evidence="2">OSJNBa0044K18.18 protein</fullName>
    </submittedName>
</protein>
<feature type="compositionally biased region" description="Basic and acidic residues" evidence="1">
    <location>
        <begin position="62"/>
        <end position="72"/>
    </location>
</feature>
<dbReference type="AlphaFoldDB" id="Q7XK27"/>
<evidence type="ECO:0000313" key="2">
    <source>
        <dbReference type="EMBL" id="CAE05876.3"/>
    </source>
</evidence>